<dbReference type="AlphaFoldDB" id="A0ABD1WSZ5"/>
<name>A0ABD1WSZ5_9LAMI</name>
<evidence type="ECO:0000313" key="2">
    <source>
        <dbReference type="Proteomes" id="UP001604277"/>
    </source>
</evidence>
<sequence>MRLCRPTLHIDSSLLKFDLCDLLFGEDLFDNSVAASHLPRLMDSISIGQSNNNSTDPSDLSYRNRFLLHRPSDSLGLPGFLWKKFGWHDSPPMRCNSRREAIEKMHAIS</sequence>
<evidence type="ECO:0000313" key="1">
    <source>
        <dbReference type="EMBL" id="KAL2552580.1"/>
    </source>
</evidence>
<protein>
    <submittedName>
        <fullName evidence="1">Uncharacterized protein</fullName>
    </submittedName>
</protein>
<reference evidence="2" key="1">
    <citation type="submission" date="2024-07" db="EMBL/GenBank/DDBJ databases">
        <title>Two chromosome-level genome assemblies of Korean endemic species Abeliophyllum distichum and Forsythia ovata (Oleaceae).</title>
        <authorList>
            <person name="Jang H."/>
        </authorList>
    </citation>
    <scope>NUCLEOTIDE SEQUENCE [LARGE SCALE GENOMIC DNA]</scope>
</reference>
<proteinExistence type="predicted"/>
<keyword evidence="2" id="KW-1185">Reference proteome</keyword>
<accession>A0ABD1WSZ5</accession>
<gene>
    <name evidence="1" type="ORF">Fot_06199</name>
</gene>
<comment type="caution">
    <text evidence="1">The sequence shown here is derived from an EMBL/GenBank/DDBJ whole genome shotgun (WGS) entry which is preliminary data.</text>
</comment>
<dbReference type="Proteomes" id="UP001604277">
    <property type="component" value="Unassembled WGS sequence"/>
</dbReference>
<organism evidence="1 2">
    <name type="scientific">Forsythia ovata</name>
    <dbReference type="NCBI Taxonomy" id="205694"/>
    <lineage>
        <taxon>Eukaryota</taxon>
        <taxon>Viridiplantae</taxon>
        <taxon>Streptophyta</taxon>
        <taxon>Embryophyta</taxon>
        <taxon>Tracheophyta</taxon>
        <taxon>Spermatophyta</taxon>
        <taxon>Magnoliopsida</taxon>
        <taxon>eudicotyledons</taxon>
        <taxon>Gunneridae</taxon>
        <taxon>Pentapetalae</taxon>
        <taxon>asterids</taxon>
        <taxon>lamiids</taxon>
        <taxon>Lamiales</taxon>
        <taxon>Oleaceae</taxon>
        <taxon>Forsythieae</taxon>
        <taxon>Forsythia</taxon>
    </lineage>
</organism>
<dbReference type="EMBL" id="JBFOLJ010000002">
    <property type="protein sequence ID" value="KAL2552580.1"/>
    <property type="molecule type" value="Genomic_DNA"/>
</dbReference>